<proteinExistence type="predicted"/>
<dbReference type="Proteomes" id="UP000199679">
    <property type="component" value="Chromosome I"/>
</dbReference>
<dbReference type="PANTHER" id="PTHR10900:SF77">
    <property type="entry name" value="FI19380P1"/>
    <property type="match status" value="1"/>
</dbReference>
<dbReference type="Gene3D" id="2.30.180.10">
    <property type="entry name" value="FAS1 domain"/>
    <property type="match status" value="2"/>
</dbReference>
<dbReference type="EMBL" id="LT629740">
    <property type="protein sequence ID" value="SDS66023.1"/>
    <property type="molecule type" value="Genomic_DNA"/>
</dbReference>
<evidence type="ECO:0000313" key="2">
    <source>
        <dbReference type="EMBL" id="SDS66023.1"/>
    </source>
</evidence>
<dbReference type="PROSITE" id="PS50213">
    <property type="entry name" value="FAS1"/>
    <property type="match status" value="1"/>
</dbReference>
<evidence type="ECO:0000259" key="1">
    <source>
        <dbReference type="PROSITE" id="PS50213"/>
    </source>
</evidence>
<accession>A0A1H1U0V8</accession>
<evidence type="ECO:0000313" key="3">
    <source>
        <dbReference type="Proteomes" id="UP000199679"/>
    </source>
</evidence>
<dbReference type="InterPro" id="IPR000782">
    <property type="entry name" value="FAS1_domain"/>
</dbReference>
<dbReference type="PROSITE" id="PS51257">
    <property type="entry name" value="PROKAR_LIPOPROTEIN"/>
    <property type="match status" value="1"/>
</dbReference>
<dbReference type="SMART" id="SM00554">
    <property type="entry name" value="FAS1"/>
    <property type="match status" value="1"/>
</dbReference>
<name>A0A1H1U0V8_MUCMA</name>
<gene>
    <name evidence="2" type="ORF">SAMN05216490_1563</name>
</gene>
<dbReference type="AlphaFoldDB" id="A0A1H1U0V8"/>
<keyword evidence="3" id="KW-1185">Reference proteome</keyword>
<dbReference type="Pfam" id="PF02469">
    <property type="entry name" value="Fasciclin"/>
    <property type="match status" value="1"/>
</dbReference>
<organism evidence="2 3">
    <name type="scientific">Mucilaginibacter mallensis</name>
    <dbReference type="NCBI Taxonomy" id="652787"/>
    <lineage>
        <taxon>Bacteria</taxon>
        <taxon>Pseudomonadati</taxon>
        <taxon>Bacteroidota</taxon>
        <taxon>Sphingobacteriia</taxon>
        <taxon>Sphingobacteriales</taxon>
        <taxon>Sphingobacteriaceae</taxon>
        <taxon>Mucilaginibacter</taxon>
    </lineage>
</organism>
<dbReference type="SUPFAM" id="SSF82153">
    <property type="entry name" value="FAS1 domain"/>
    <property type="match status" value="1"/>
</dbReference>
<sequence length="416" mass="45104">MKKKLLQTNILLAIFGLSFSMLLGGCLKPSDGEIVKAVPLPFKGQNMAKTLAGESSLTLFYQAFNRLALASVITPNTGFTIFAPTDSAMKAAGLDAAGITKLPIDSLRKLIMYHIANGVYDDNALTSSITSKQVTTLQQDTVSDIHGFGSVVVPPLFIKEDKVLYLNGIAVVKSKPAIQTSNGYIYPINSLITGIPSRTLYDVIKSDPDLTLYNQALIIADSIRDVATGFPDPFLDDVATFSNPIKFSIYGNNYASFYPTVLAPTNKAFNDAGFYTVNDIRQFALRSQTGYGADYPAFNFSPVDSVLKHHILYNYNVAQGDPSTFVGIIRIFYNDLLDPAINNGVYNNYLGPGLGYATPLTFSASNGAVNIKWNSDPASPLVVLPLDVSALHPVNNFIASNGALYKIDKLFYPIVK</sequence>
<reference evidence="2 3" key="1">
    <citation type="submission" date="2016-10" db="EMBL/GenBank/DDBJ databases">
        <authorList>
            <person name="de Groot N.N."/>
        </authorList>
    </citation>
    <scope>NUCLEOTIDE SEQUENCE [LARGE SCALE GENOMIC DNA]</scope>
    <source>
        <strain evidence="2 3">MP1X4</strain>
    </source>
</reference>
<dbReference type="InterPro" id="IPR036378">
    <property type="entry name" value="FAS1_dom_sf"/>
</dbReference>
<dbReference type="RefSeq" id="WP_157682074.1">
    <property type="nucleotide sequence ID" value="NZ_LT629740.1"/>
</dbReference>
<dbReference type="InterPro" id="IPR050904">
    <property type="entry name" value="Adhesion/Biosynth-related"/>
</dbReference>
<dbReference type="PANTHER" id="PTHR10900">
    <property type="entry name" value="PERIOSTIN-RELATED"/>
    <property type="match status" value="1"/>
</dbReference>
<feature type="domain" description="FAS1" evidence="1">
    <location>
        <begin position="44"/>
        <end position="192"/>
    </location>
</feature>
<protein>
    <submittedName>
        <fullName evidence="2">Uncaracterized surface protein containing fasciclin (FAS1) repeats</fullName>
    </submittedName>
</protein>
<dbReference type="STRING" id="652787.SAMN05216490_1563"/>
<dbReference type="OrthoDB" id="624512at2"/>